<protein>
    <submittedName>
        <fullName evidence="1">Uncharacterized protein</fullName>
    </submittedName>
</protein>
<keyword evidence="2" id="KW-1185">Reference proteome</keyword>
<dbReference type="Proteomes" id="UP000828048">
    <property type="component" value="Chromosome 2"/>
</dbReference>
<proteinExistence type="predicted"/>
<comment type="caution">
    <text evidence="1">The sequence shown here is derived from an EMBL/GenBank/DDBJ whole genome shotgun (WGS) entry which is preliminary data.</text>
</comment>
<evidence type="ECO:0000313" key="2">
    <source>
        <dbReference type="Proteomes" id="UP000828048"/>
    </source>
</evidence>
<name>A0ACB7WZQ7_9ERIC</name>
<gene>
    <name evidence="1" type="ORF">Vadar_011815</name>
</gene>
<evidence type="ECO:0000313" key="1">
    <source>
        <dbReference type="EMBL" id="KAH7834001.1"/>
    </source>
</evidence>
<organism evidence="1 2">
    <name type="scientific">Vaccinium darrowii</name>
    <dbReference type="NCBI Taxonomy" id="229202"/>
    <lineage>
        <taxon>Eukaryota</taxon>
        <taxon>Viridiplantae</taxon>
        <taxon>Streptophyta</taxon>
        <taxon>Embryophyta</taxon>
        <taxon>Tracheophyta</taxon>
        <taxon>Spermatophyta</taxon>
        <taxon>Magnoliopsida</taxon>
        <taxon>eudicotyledons</taxon>
        <taxon>Gunneridae</taxon>
        <taxon>Pentapetalae</taxon>
        <taxon>asterids</taxon>
        <taxon>Ericales</taxon>
        <taxon>Ericaceae</taxon>
        <taxon>Vaccinioideae</taxon>
        <taxon>Vaccinieae</taxon>
        <taxon>Vaccinium</taxon>
    </lineage>
</organism>
<dbReference type="EMBL" id="CM037152">
    <property type="protein sequence ID" value="KAH7834001.1"/>
    <property type="molecule type" value="Genomic_DNA"/>
</dbReference>
<reference evidence="1 2" key="1">
    <citation type="journal article" date="2021" name="Hortic Res">
        <title>High-quality reference genome and annotation aids understanding of berry development for evergreen blueberry (Vaccinium darrowii).</title>
        <authorList>
            <person name="Yu J."/>
            <person name="Hulse-Kemp A.M."/>
            <person name="Babiker E."/>
            <person name="Staton M."/>
        </authorList>
    </citation>
    <scope>NUCLEOTIDE SEQUENCE [LARGE SCALE GENOMIC DNA]</scope>
    <source>
        <strain evidence="2">cv. NJ 8807/NJ 8810</strain>
        <tissue evidence="1">Young leaf</tissue>
    </source>
</reference>
<accession>A0ACB7WZQ7</accession>
<sequence>MHFRKQGVVGSSFTILVDNLPFEVGVPWFKKFFSKFGKITEVFIPAIRSNRTGNQYGYVRFAFQKDVGFAIANANGLWVGRRNLIVKRASYDRGMASVGSNSQMMGISQAEKQKDIEARRTLNLQPIATSWLQTSAVVKLMTLSTPDLVLKAFHEFKMKDIQIRSLGGMYMIITFHNKDDRDQAMANSVIRSWFSYFEPWNGDAASLSRLVWINCRGMPFNIWCHNSFKRIGEMWGEFIALDVETMHGLSYDVGRLLIVTEKQERIDEWINICVRGTNYKVKVWEEECKDPFNDLEILKIASQKCSVQVYKPKLKLNNSKEDDGLAGDKNVESHGSDESNAAASNHHVDASSNVAINATSVKDQHLILPKPGTSLDMEVVNSFNEANSYSSCGLDSIVDDSADNEINEKDGNTLEEGLNLDPYFKCWSVFGWSIKSSSDVVDSLLILMNTGMVSFLLLLLFDLGVAVCFLLLLLFVSSG</sequence>